<name>A0A4P2VI14_FLUSA</name>
<dbReference type="EMBL" id="AP019368">
    <property type="protein sequence ID" value="BBH52693.1"/>
    <property type="molecule type" value="Genomic_DNA"/>
</dbReference>
<dbReference type="RefSeq" id="WP_130607392.1">
    <property type="nucleotide sequence ID" value="NZ_AP019368.1"/>
</dbReference>
<dbReference type="Proteomes" id="UP000291236">
    <property type="component" value="Chromosome"/>
</dbReference>
<dbReference type="GO" id="GO:0003677">
    <property type="term" value="F:DNA binding"/>
    <property type="evidence" value="ECO:0007669"/>
    <property type="project" value="InterPro"/>
</dbReference>
<reference evidence="1 2" key="1">
    <citation type="submission" date="2018-12" db="EMBL/GenBank/DDBJ databases">
        <title>Rubrispira sanarue gen. nov., sp., nov., a member of the order Silvanigrellales, isolated from a brackish lake in Hamamatsu Japan.</title>
        <authorList>
            <person name="Maejima Y."/>
            <person name="Iino T."/>
            <person name="Muraguchi Y."/>
            <person name="Fukuda K."/>
            <person name="Nojiri H."/>
            <person name="Ohkuma M."/>
            <person name="Moriuchi R."/>
            <person name="Dohra H."/>
            <person name="Kimbara K."/>
            <person name="Shintani M."/>
        </authorList>
    </citation>
    <scope>NUCLEOTIDE SEQUENCE [LARGE SCALE GENOMIC DNA]</scope>
    <source>
        <strain evidence="1 2">RF1110005</strain>
    </source>
</reference>
<dbReference type="AlphaFoldDB" id="A0A4P2VI14"/>
<dbReference type="SUPFAM" id="SSF47413">
    <property type="entry name" value="lambda repressor-like DNA-binding domains"/>
    <property type="match status" value="1"/>
</dbReference>
<dbReference type="KEGG" id="sbf:JCM31447_11350"/>
<dbReference type="Gene3D" id="1.10.260.40">
    <property type="entry name" value="lambda repressor-like DNA-binding domains"/>
    <property type="match status" value="1"/>
</dbReference>
<protein>
    <recommendedName>
        <fullName evidence="3">HTH cro/C1-type domain-containing protein</fullName>
    </recommendedName>
</protein>
<organism evidence="1 2">
    <name type="scientific">Fluviispira sanaruensis</name>
    <dbReference type="NCBI Taxonomy" id="2493639"/>
    <lineage>
        <taxon>Bacteria</taxon>
        <taxon>Pseudomonadati</taxon>
        <taxon>Bdellovibrionota</taxon>
        <taxon>Oligoflexia</taxon>
        <taxon>Silvanigrellales</taxon>
        <taxon>Silvanigrellaceae</taxon>
        <taxon>Fluviispira</taxon>
    </lineage>
</organism>
<accession>A0A4P2VI14</accession>
<dbReference type="InterPro" id="IPR010982">
    <property type="entry name" value="Lambda_DNA-bd_dom_sf"/>
</dbReference>
<evidence type="ECO:0008006" key="3">
    <source>
        <dbReference type="Google" id="ProtNLM"/>
    </source>
</evidence>
<proteinExistence type="predicted"/>
<evidence type="ECO:0000313" key="2">
    <source>
        <dbReference type="Proteomes" id="UP000291236"/>
    </source>
</evidence>
<dbReference type="OrthoDB" id="9903697at2"/>
<sequence length="99" mass="11050">MGNEPKKDLTVIPTSVVSFDIATDKIKEVSGFAIHRLRTFSDLSQENVIERMGKTSRRSLTAYEYGTSEAGLSKFQEILGAMDYDIKLTFVPKSKNKTA</sequence>
<gene>
    <name evidence="1" type="ORF">JCM31447_11350</name>
</gene>
<keyword evidence="2" id="KW-1185">Reference proteome</keyword>
<evidence type="ECO:0000313" key="1">
    <source>
        <dbReference type="EMBL" id="BBH52693.1"/>
    </source>
</evidence>